<proteinExistence type="inferred from homology"/>
<dbReference type="Proteomes" id="UP000321805">
    <property type="component" value="Chromosome"/>
</dbReference>
<dbReference type="RefSeq" id="WP_146923302.1">
    <property type="nucleotide sequence ID" value="NZ_CP042430.1"/>
</dbReference>
<name>A0A5B8UC35_9ACTN</name>
<dbReference type="PANTHER" id="PTHR24321">
    <property type="entry name" value="DEHYDROGENASES, SHORT CHAIN"/>
    <property type="match status" value="1"/>
</dbReference>
<protein>
    <submittedName>
        <fullName evidence="3">Glucose 1-dehydrogenase</fullName>
        <ecNumber evidence="3">1.1.1.47</ecNumber>
    </submittedName>
</protein>
<dbReference type="KEGG" id="bsol:FSW04_25190"/>
<comment type="similarity">
    <text evidence="1">Belongs to the short-chain dehydrogenases/reductases (SDR) family.</text>
</comment>
<dbReference type="Gene3D" id="3.40.50.720">
    <property type="entry name" value="NAD(P)-binding Rossmann-like Domain"/>
    <property type="match status" value="1"/>
</dbReference>
<accession>A0A5B8UC35</accession>
<evidence type="ECO:0000313" key="3">
    <source>
        <dbReference type="EMBL" id="QEC50554.1"/>
    </source>
</evidence>
<dbReference type="OrthoDB" id="7064009at2"/>
<evidence type="ECO:0000256" key="2">
    <source>
        <dbReference type="ARBA" id="ARBA00023002"/>
    </source>
</evidence>
<dbReference type="PRINTS" id="PR00081">
    <property type="entry name" value="GDHRDH"/>
</dbReference>
<gene>
    <name evidence="3" type="ORF">FSW04_25190</name>
</gene>
<sequence>MLEDKVCVVTGSGGGIGRATAVEMGRQGAKVVVTDVNDEFGAETVDLVRETGAEATYVRCDVRSEDEIRALVDTAVTTFGGLDVLHNNAGVHETDFATYPTVDTLPLDVWTKVYEINLRGVWLATKHAAPHLRASYRGPAIVNAASIGGLVGYPMAAAYCSTKGAVLQLTRATAIDLAPVRCNAYCPGSIDTPMVQKYVDAADDKDAIMRALTGSHLIPRLGQPVEVGRLVCFLASDDASFITGSAFTIDGGSLAWRGANG</sequence>
<dbReference type="FunFam" id="3.40.50.720:FF:000084">
    <property type="entry name" value="Short-chain dehydrogenase reductase"/>
    <property type="match status" value="1"/>
</dbReference>
<dbReference type="Pfam" id="PF13561">
    <property type="entry name" value="adh_short_C2"/>
    <property type="match status" value="1"/>
</dbReference>
<reference evidence="3 4" key="1">
    <citation type="journal article" date="2018" name="J. Microbiol.">
        <title>Baekduia soli gen. nov., sp. nov., a novel bacterium isolated from the soil of Baekdu Mountain and proposal of a novel family name, Baekduiaceae fam. nov.</title>
        <authorList>
            <person name="An D.S."/>
            <person name="Siddiqi M.Z."/>
            <person name="Kim K.H."/>
            <person name="Yu H.S."/>
            <person name="Im W.T."/>
        </authorList>
    </citation>
    <scope>NUCLEOTIDE SEQUENCE [LARGE SCALE GENOMIC DNA]</scope>
    <source>
        <strain evidence="3 4">BR7-21</strain>
    </source>
</reference>
<dbReference type="AlphaFoldDB" id="A0A5B8UC35"/>
<keyword evidence="2 3" id="KW-0560">Oxidoreductase</keyword>
<dbReference type="EMBL" id="CP042430">
    <property type="protein sequence ID" value="QEC50554.1"/>
    <property type="molecule type" value="Genomic_DNA"/>
</dbReference>
<dbReference type="GO" id="GO:0047936">
    <property type="term" value="F:glucose 1-dehydrogenase [NAD(P)+] activity"/>
    <property type="evidence" value="ECO:0007669"/>
    <property type="project" value="UniProtKB-EC"/>
</dbReference>
<dbReference type="CDD" id="cd05233">
    <property type="entry name" value="SDR_c"/>
    <property type="match status" value="1"/>
</dbReference>
<dbReference type="InterPro" id="IPR002347">
    <property type="entry name" value="SDR_fam"/>
</dbReference>
<dbReference type="NCBIfam" id="NF005559">
    <property type="entry name" value="PRK07231.1"/>
    <property type="match status" value="1"/>
</dbReference>
<dbReference type="SUPFAM" id="SSF51735">
    <property type="entry name" value="NAD(P)-binding Rossmann-fold domains"/>
    <property type="match status" value="1"/>
</dbReference>
<dbReference type="PRINTS" id="PR00080">
    <property type="entry name" value="SDRFAMILY"/>
</dbReference>
<evidence type="ECO:0000256" key="1">
    <source>
        <dbReference type="ARBA" id="ARBA00006484"/>
    </source>
</evidence>
<organism evidence="3 4">
    <name type="scientific">Baekduia soli</name>
    <dbReference type="NCBI Taxonomy" id="496014"/>
    <lineage>
        <taxon>Bacteria</taxon>
        <taxon>Bacillati</taxon>
        <taxon>Actinomycetota</taxon>
        <taxon>Thermoleophilia</taxon>
        <taxon>Solirubrobacterales</taxon>
        <taxon>Baekduiaceae</taxon>
        <taxon>Baekduia</taxon>
    </lineage>
</organism>
<evidence type="ECO:0000313" key="4">
    <source>
        <dbReference type="Proteomes" id="UP000321805"/>
    </source>
</evidence>
<dbReference type="PROSITE" id="PS00061">
    <property type="entry name" value="ADH_SHORT"/>
    <property type="match status" value="1"/>
</dbReference>
<dbReference type="PANTHER" id="PTHR24321:SF11">
    <property type="entry name" value="BLR0893 PROTEIN"/>
    <property type="match status" value="1"/>
</dbReference>
<dbReference type="InterPro" id="IPR036291">
    <property type="entry name" value="NAD(P)-bd_dom_sf"/>
</dbReference>
<dbReference type="InterPro" id="IPR020904">
    <property type="entry name" value="Sc_DH/Rdtase_CS"/>
</dbReference>
<dbReference type="EC" id="1.1.1.47" evidence="3"/>
<keyword evidence="4" id="KW-1185">Reference proteome</keyword>